<evidence type="ECO:0000256" key="1">
    <source>
        <dbReference type="ARBA" id="ARBA00001942"/>
    </source>
</evidence>
<feature type="domain" description="4Fe-4S Mo/W bis-MGD-type" evidence="9">
    <location>
        <begin position="54"/>
        <end position="113"/>
    </location>
</feature>
<dbReference type="NCBIfam" id="TIGR01409">
    <property type="entry name" value="TAT_signal_seq"/>
    <property type="match status" value="1"/>
</dbReference>
<dbReference type="InterPro" id="IPR009010">
    <property type="entry name" value="Asp_de-COase-like_dom_sf"/>
</dbReference>
<dbReference type="InterPro" id="IPR019546">
    <property type="entry name" value="TAT_signal_bac_arc"/>
</dbReference>
<comment type="caution">
    <text evidence="10">The sequence shown here is derived from an EMBL/GenBank/DDBJ whole genome shotgun (WGS) entry which is preliminary data.</text>
</comment>
<dbReference type="Gene3D" id="2.40.40.20">
    <property type="match status" value="1"/>
</dbReference>
<accession>A0ABR7BWT6</accession>
<evidence type="ECO:0000256" key="8">
    <source>
        <dbReference type="ARBA" id="ARBA00023014"/>
    </source>
</evidence>
<proteinExistence type="inferred from homology"/>
<comment type="similarity">
    <text evidence="2">Belongs to the prokaryotic molybdopterin-containing oxidoreductase family.</text>
</comment>
<dbReference type="PROSITE" id="PS51318">
    <property type="entry name" value="TAT"/>
    <property type="match status" value="1"/>
</dbReference>
<dbReference type="RefSeq" id="WP_186939600.1">
    <property type="nucleotide sequence ID" value="NZ_JACOOA010000008.1"/>
</dbReference>
<reference evidence="10 11" key="1">
    <citation type="submission" date="2020-08" db="EMBL/GenBank/DDBJ databases">
        <title>Genome public.</title>
        <authorList>
            <person name="Liu C."/>
            <person name="Sun Q."/>
        </authorList>
    </citation>
    <scope>NUCLEOTIDE SEQUENCE [LARGE SCALE GENOMIC DNA]</scope>
    <source>
        <strain evidence="10 11">NSJ-70</strain>
    </source>
</reference>
<dbReference type="SUPFAM" id="SSF50692">
    <property type="entry name" value="ADC-like"/>
    <property type="match status" value="1"/>
</dbReference>
<dbReference type="SMART" id="SM00926">
    <property type="entry name" value="Molybdop_Fe4S4"/>
    <property type="match status" value="1"/>
</dbReference>
<dbReference type="InterPro" id="IPR006656">
    <property type="entry name" value="Mopterin_OxRdtase"/>
</dbReference>
<keyword evidence="4" id="KW-0479">Metal-binding</keyword>
<evidence type="ECO:0000313" key="10">
    <source>
        <dbReference type="EMBL" id="MBC5585570.1"/>
    </source>
</evidence>
<comment type="cofactor">
    <cofactor evidence="1">
        <name>Mo-bis(molybdopterin guanine dinucleotide)</name>
        <dbReference type="ChEBI" id="CHEBI:60539"/>
    </cofactor>
</comment>
<dbReference type="PROSITE" id="PS51669">
    <property type="entry name" value="4FE4S_MOW_BIS_MGD"/>
    <property type="match status" value="1"/>
</dbReference>
<name>A0ABR7BWT6_9ACTN</name>
<keyword evidence="5" id="KW-0732">Signal</keyword>
<dbReference type="Proteomes" id="UP000622448">
    <property type="component" value="Unassembled WGS sequence"/>
</dbReference>
<evidence type="ECO:0000256" key="7">
    <source>
        <dbReference type="ARBA" id="ARBA00023004"/>
    </source>
</evidence>
<evidence type="ECO:0000256" key="2">
    <source>
        <dbReference type="ARBA" id="ARBA00010312"/>
    </source>
</evidence>
<dbReference type="Gene3D" id="3.40.50.12440">
    <property type="match status" value="2"/>
</dbReference>
<keyword evidence="6" id="KW-0560">Oxidoreductase</keyword>
<dbReference type="InterPro" id="IPR006655">
    <property type="entry name" value="Mopterin_OxRdtase_prok_CS"/>
</dbReference>
<dbReference type="Pfam" id="PF04879">
    <property type="entry name" value="Molybdop_Fe4S4"/>
    <property type="match status" value="1"/>
</dbReference>
<evidence type="ECO:0000256" key="3">
    <source>
        <dbReference type="ARBA" id="ARBA00022505"/>
    </source>
</evidence>
<dbReference type="Pfam" id="PF01568">
    <property type="entry name" value="Molydop_binding"/>
    <property type="match status" value="1"/>
</dbReference>
<dbReference type="SUPFAM" id="SSF53706">
    <property type="entry name" value="Formate dehydrogenase/DMSO reductase, domains 1-3"/>
    <property type="match status" value="1"/>
</dbReference>
<dbReference type="PANTHER" id="PTHR43742">
    <property type="entry name" value="TRIMETHYLAMINE-N-OXIDE REDUCTASE"/>
    <property type="match status" value="1"/>
</dbReference>
<dbReference type="InterPro" id="IPR006657">
    <property type="entry name" value="MoPterin_dinucl-bd_dom"/>
</dbReference>
<protein>
    <submittedName>
        <fullName evidence="10">Molybdopterin-dependent oxidoreductase</fullName>
    </submittedName>
</protein>
<dbReference type="EMBL" id="JACOOA010000008">
    <property type="protein sequence ID" value="MBC5585570.1"/>
    <property type="molecule type" value="Genomic_DNA"/>
</dbReference>
<evidence type="ECO:0000259" key="9">
    <source>
        <dbReference type="PROSITE" id="PS51669"/>
    </source>
</evidence>
<keyword evidence="11" id="KW-1185">Reference proteome</keyword>
<dbReference type="InterPro" id="IPR006311">
    <property type="entry name" value="TAT_signal"/>
</dbReference>
<evidence type="ECO:0000313" key="11">
    <source>
        <dbReference type="Proteomes" id="UP000622448"/>
    </source>
</evidence>
<dbReference type="PANTHER" id="PTHR43742:SF6">
    <property type="entry name" value="OXIDOREDUCTASE YYAE-RELATED"/>
    <property type="match status" value="1"/>
</dbReference>
<dbReference type="Pfam" id="PF00384">
    <property type="entry name" value="Molybdopterin"/>
    <property type="match status" value="1"/>
</dbReference>
<organism evidence="10 11">
    <name type="scientific">Eggerthella hominis</name>
    <dbReference type="NCBI Taxonomy" id="2763043"/>
    <lineage>
        <taxon>Bacteria</taxon>
        <taxon>Bacillati</taxon>
        <taxon>Actinomycetota</taxon>
        <taxon>Coriobacteriia</taxon>
        <taxon>Eggerthellales</taxon>
        <taxon>Eggerthellaceae</taxon>
        <taxon>Eggerthella</taxon>
    </lineage>
</organism>
<dbReference type="Gene3D" id="3.40.228.10">
    <property type="entry name" value="Dimethylsulfoxide Reductase, domain 2"/>
    <property type="match status" value="1"/>
</dbReference>
<dbReference type="PROSITE" id="PS00932">
    <property type="entry name" value="MOLYBDOPTERIN_PROK_3"/>
    <property type="match status" value="1"/>
</dbReference>
<evidence type="ECO:0000256" key="4">
    <source>
        <dbReference type="ARBA" id="ARBA00022723"/>
    </source>
</evidence>
<dbReference type="InterPro" id="IPR006963">
    <property type="entry name" value="Mopterin_OxRdtase_4Fe-4S_dom"/>
</dbReference>
<sequence length="832" mass="91311">MSETKSPHGGLTRRSFLKTTGAVAGVAAVAGTGAALTELAPKAYAEGAAAVDGEQVFRTSCRGNCGSRCPQEVVVREGKVVRTTAAQLPGDDNVRRRLCVKGYTQPQRLYEPDRLKYPMKRASWSPENPNGEARGNGDWERISWDEAIDIVSTQIGTIMEQHGPSSVALWTSYGSNNVLNGTSAGFMSVAYGRFITSTGITVLGASADYAQLKTQMSDLAVTGNDCADIANAKTIMAWGGNPAEAYIHDWQFVCQAREKGAKLITIDPQFTASAMHSDVYVPIRPGTDGALMLGMANYIVENGLVDEDFMKQKTVSPLLIKEDGTYFRLSDLGVEPTEGPINPYTGQPSVIDPNVVWDAATDGPVAAAKAADPVLLGSFEHEGVAVQTVYQKTLDSIKEFTVEKAAEICDLPVETVEMLAKTYATEGPVAVLTYQGIGHHVNSHHNYKNLSFIGALTGNAGKPGAMLFRAYGTSMPTNSAEYMLGKVALNICGMYLPQILETKQWAGKDLDIRMLFCTNGNMLSCESGRAQLVEAVKKVDFVVCADVNLTDTARYADVLLPVTHAYETEDFDGGGSTPFPTYYHKVIDPLYECKTDLEIMRLIADKLGMSQIYAKSDEEFLRAIIDTPANIAGGCGYDDFHKDKPVKNYAFTEKSLVDTFASTPTQRLQYYIEKPTPRNNFGQEIADYERLPHYEHANEAYWENPLREKYPLMGCSEHPKYHVHSQCAHTPWLRELEPEPLLKVNASDAAARGIEQGDYVRVYNDHGYAVLKARVTEGIKPGVVSIPHGWQADQFVEGHTQDLTNIFMNDFVSNSAFYDFLCEVEKYEGGER</sequence>
<dbReference type="InterPro" id="IPR050612">
    <property type="entry name" value="Prok_Mopterin_Oxidored"/>
</dbReference>
<keyword evidence="7" id="KW-0408">Iron</keyword>
<keyword evidence="8" id="KW-0411">Iron-sulfur</keyword>
<gene>
    <name evidence="10" type="ORF">H8S61_15390</name>
</gene>
<evidence type="ECO:0000256" key="6">
    <source>
        <dbReference type="ARBA" id="ARBA00023002"/>
    </source>
</evidence>
<evidence type="ECO:0000256" key="5">
    <source>
        <dbReference type="ARBA" id="ARBA00022729"/>
    </source>
</evidence>
<keyword evidence="3" id="KW-0500">Molybdenum</keyword>